<sequence>MPAAPTIFAPAKLGPLTLRNRIIKAATFEARTPDALVTDDLIEYHRLPAAGGSG</sequence>
<dbReference type="Gene3D" id="3.20.20.70">
    <property type="entry name" value="Aldolase class I"/>
    <property type="match status" value="1"/>
</dbReference>
<dbReference type="EMBL" id="JAOB01000070">
    <property type="protein sequence ID" value="EUA20706.1"/>
    <property type="molecule type" value="Genomic_DNA"/>
</dbReference>
<evidence type="ECO:0000313" key="1">
    <source>
        <dbReference type="EMBL" id="EUA20706.1"/>
    </source>
</evidence>
<name>X7ZNT1_MYCXE</name>
<protein>
    <submittedName>
        <fullName evidence="1">Flavin oxidoreductase / NADH oxidase family protein</fullName>
    </submittedName>
</protein>
<accession>X7ZNT1</accession>
<organism evidence="1">
    <name type="scientific">Mycobacterium xenopi 4042</name>
    <dbReference type="NCBI Taxonomy" id="1299334"/>
    <lineage>
        <taxon>Bacteria</taxon>
        <taxon>Bacillati</taxon>
        <taxon>Actinomycetota</taxon>
        <taxon>Actinomycetes</taxon>
        <taxon>Mycobacteriales</taxon>
        <taxon>Mycobacteriaceae</taxon>
        <taxon>Mycobacterium</taxon>
    </lineage>
</organism>
<dbReference type="SUPFAM" id="SSF51395">
    <property type="entry name" value="FMN-linked oxidoreductases"/>
    <property type="match status" value="1"/>
</dbReference>
<reference evidence="1" key="1">
    <citation type="submission" date="2014-01" db="EMBL/GenBank/DDBJ databases">
        <authorList>
            <person name="Brown-Elliot B."/>
            <person name="Wallace R."/>
            <person name="Lenaerts A."/>
            <person name="Ordway D."/>
            <person name="DeGroote M.A."/>
            <person name="Parker T."/>
            <person name="Sizemore C."/>
            <person name="Tallon L.J."/>
            <person name="Sadzewicz L.K."/>
            <person name="Sengamalay N."/>
            <person name="Fraser C.M."/>
            <person name="Hine E."/>
            <person name="Shefchek K.A."/>
            <person name="Das S.P."/>
            <person name="Tettelin H."/>
        </authorList>
    </citation>
    <scope>NUCLEOTIDE SEQUENCE [LARGE SCALE GENOMIC DNA]</scope>
    <source>
        <strain evidence="1">4042</strain>
    </source>
</reference>
<proteinExistence type="predicted"/>
<dbReference type="InterPro" id="IPR013785">
    <property type="entry name" value="Aldolase_TIM"/>
</dbReference>
<comment type="caution">
    <text evidence="1">The sequence shown here is derived from an EMBL/GenBank/DDBJ whole genome shotgun (WGS) entry which is preliminary data.</text>
</comment>
<dbReference type="AlphaFoldDB" id="X7ZNT1"/>
<gene>
    <name evidence="1" type="ORF">I553_3027</name>
</gene>
<dbReference type="PATRIC" id="fig|1299334.3.peg.7838"/>